<dbReference type="KEGG" id="kus:B9G99_06590"/>
<evidence type="ECO:0000313" key="2">
    <source>
        <dbReference type="Proteomes" id="UP000250025"/>
    </source>
</evidence>
<dbReference type="Pfam" id="PF14305">
    <property type="entry name" value="ATPgrasp_TupA"/>
    <property type="match status" value="1"/>
</dbReference>
<dbReference type="InterPro" id="IPR029465">
    <property type="entry name" value="ATPgrasp_TupA"/>
</dbReference>
<gene>
    <name evidence="1" type="ORF">B9G99_06590</name>
</gene>
<dbReference type="OrthoDB" id="9791827at2"/>
<dbReference type="Proteomes" id="UP000250025">
    <property type="component" value="Chromosome"/>
</dbReference>
<dbReference type="EMBL" id="CP021323">
    <property type="protein sequence ID" value="ARS52584.1"/>
    <property type="molecule type" value="Genomic_DNA"/>
</dbReference>
<organism evidence="1 2">
    <name type="scientific">Kushneria konosiri</name>
    <dbReference type="NCBI Taxonomy" id="698828"/>
    <lineage>
        <taxon>Bacteria</taxon>
        <taxon>Pseudomonadati</taxon>
        <taxon>Pseudomonadota</taxon>
        <taxon>Gammaproteobacteria</taxon>
        <taxon>Oceanospirillales</taxon>
        <taxon>Halomonadaceae</taxon>
        <taxon>Kushneria</taxon>
    </lineage>
</organism>
<dbReference type="AlphaFoldDB" id="A0A2Z2H5J5"/>
<keyword evidence="2" id="KW-1185">Reference proteome</keyword>
<accession>A0A2Z2H5J5</accession>
<proteinExistence type="predicted"/>
<protein>
    <submittedName>
        <fullName evidence="1">Uncharacterized protein</fullName>
    </submittedName>
</protein>
<sequence>MPPRLLFEKLLLDDLGRPPMDFKFYCFRRPDRSTPDIYIEVVQDRFTDFAVDYYDVDWNLVEVVKDRFTTGRRIPKPGQLNEAIEVATKLSEGFDFARVDLYLTGGRIYFGEITFTPTGGLKNFKTPEHDRWWGQLMQPLKPPVITHTQRVAADMPWPDKRSQ</sequence>
<evidence type="ECO:0000313" key="1">
    <source>
        <dbReference type="EMBL" id="ARS52584.1"/>
    </source>
</evidence>
<name>A0A2Z2H5J5_9GAMM</name>
<reference evidence="1 2" key="1">
    <citation type="journal article" date="2017" name="Int. J. Syst. Evol. Microbiol.">
        <title>Kushneria konosiri sp. nov., isolated from the Korean salt-fermented seafood Daemi-jeot.</title>
        <authorList>
            <person name="Yun J.H."/>
            <person name="Park S.K."/>
            <person name="Lee J.Y."/>
            <person name="Jung M.J."/>
            <person name="Bae J.W."/>
        </authorList>
    </citation>
    <scope>NUCLEOTIDE SEQUENCE [LARGE SCALE GENOMIC DNA]</scope>
    <source>
        <strain evidence="1 2">X49</strain>
    </source>
</reference>